<name>A0A1I4PYB6_9FIRM</name>
<keyword evidence="3" id="KW-0804">Transcription</keyword>
<dbReference type="GO" id="GO:0043565">
    <property type="term" value="F:sequence-specific DNA binding"/>
    <property type="evidence" value="ECO:0007669"/>
    <property type="project" value="InterPro"/>
</dbReference>
<evidence type="ECO:0000259" key="4">
    <source>
        <dbReference type="PROSITE" id="PS01124"/>
    </source>
</evidence>
<dbReference type="PROSITE" id="PS00041">
    <property type="entry name" value="HTH_ARAC_FAMILY_1"/>
    <property type="match status" value="1"/>
</dbReference>
<dbReference type="AlphaFoldDB" id="A0A1I4PYB6"/>
<dbReference type="InterPro" id="IPR018060">
    <property type="entry name" value="HTH_AraC"/>
</dbReference>
<evidence type="ECO:0000256" key="2">
    <source>
        <dbReference type="ARBA" id="ARBA00023125"/>
    </source>
</evidence>
<dbReference type="GO" id="GO:0003700">
    <property type="term" value="F:DNA-binding transcription factor activity"/>
    <property type="evidence" value="ECO:0007669"/>
    <property type="project" value="InterPro"/>
</dbReference>
<dbReference type="SUPFAM" id="SSF46689">
    <property type="entry name" value="Homeodomain-like"/>
    <property type="match status" value="2"/>
</dbReference>
<dbReference type="InterPro" id="IPR053142">
    <property type="entry name" value="PchR_regulatory_protein"/>
</dbReference>
<dbReference type="InterPro" id="IPR020449">
    <property type="entry name" value="Tscrpt_reg_AraC-type_HTH"/>
</dbReference>
<evidence type="ECO:0000256" key="1">
    <source>
        <dbReference type="ARBA" id="ARBA00023015"/>
    </source>
</evidence>
<dbReference type="InterPro" id="IPR009057">
    <property type="entry name" value="Homeodomain-like_sf"/>
</dbReference>
<sequence>MIVETNEYKLGSSGLAKHLGCKENRDGDAHIYCLPPDFNDYYTNDRSGGYLLDTFPSPGFVASYARFMVKEAVTYCYGVVPMGVWVCSVERGDITMIEPGKKARRLKRGIHVLVHRGQSVKLVIGADEPVWWTSVLVCDDFLAAHVRRNCVDDPFQLADALQWQSQHYNTPDLVVVFEQLKYALRGEARIPHLYYEGKMLEILAIILRNVQYQKNFSAEGIWNRFAAWRESRNVWLVKDMLDENFHHPPSTEQLAIVAKMGVTKLRKCFKACFGVSIGSYVHQEKMKQAARLMSHSMTMQEIAAAVGYESPGKFATAFKKTYGMTPREFKKSLF</sequence>
<dbReference type="PROSITE" id="PS01124">
    <property type="entry name" value="HTH_ARAC_FAMILY_2"/>
    <property type="match status" value="1"/>
</dbReference>
<evidence type="ECO:0000256" key="3">
    <source>
        <dbReference type="ARBA" id="ARBA00023163"/>
    </source>
</evidence>
<dbReference type="STRING" id="1123291.SAMN04490355_107711"/>
<evidence type="ECO:0000313" key="5">
    <source>
        <dbReference type="EMBL" id="SFM32818.1"/>
    </source>
</evidence>
<dbReference type="Pfam" id="PF12833">
    <property type="entry name" value="HTH_18"/>
    <property type="match status" value="1"/>
</dbReference>
<dbReference type="PANTHER" id="PTHR47893:SF1">
    <property type="entry name" value="REGULATORY PROTEIN PCHR"/>
    <property type="match status" value="1"/>
</dbReference>
<dbReference type="Gene3D" id="1.10.10.60">
    <property type="entry name" value="Homeodomain-like"/>
    <property type="match status" value="1"/>
</dbReference>
<keyword evidence="6" id="KW-1185">Reference proteome</keyword>
<accession>A0A1I4PYB6</accession>
<reference evidence="6" key="1">
    <citation type="submission" date="2016-10" db="EMBL/GenBank/DDBJ databases">
        <authorList>
            <person name="Varghese N."/>
            <person name="Submissions S."/>
        </authorList>
    </citation>
    <scope>NUCLEOTIDE SEQUENCE [LARGE SCALE GENOMIC DNA]</scope>
    <source>
        <strain evidence="6">DSM 13327</strain>
    </source>
</reference>
<evidence type="ECO:0000313" key="6">
    <source>
        <dbReference type="Proteomes" id="UP000199520"/>
    </source>
</evidence>
<keyword evidence="2 5" id="KW-0238">DNA-binding</keyword>
<dbReference type="PRINTS" id="PR00032">
    <property type="entry name" value="HTHARAC"/>
</dbReference>
<dbReference type="SMART" id="SM00342">
    <property type="entry name" value="HTH_ARAC"/>
    <property type="match status" value="1"/>
</dbReference>
<protein>
    <submittedName>
        <fullName evidence="5">AraC-type DNA-binding protein</fullName>
    </submittedName>
</protein>
<proteinExistence type="predicted"/>
<dbReference type="PANTHER" id="PTHR47893">
    <property type="entry name" value="REGULATORY PROTEIN PCHR"/>
    <property type="match status" value="1"/>
</dbReference>
<keyword evidence="1" id="KW-0805">Transcription regulation</keyword>
<feature type="domain" description="HTH araC/xylS-type" evidence="4">
    <location>
        <begin position="235"/>
        <end position="332"/>
    </location>
</feature>
<dbReference type="EMBL" id="FOTS01000077">
    <property type="protein sequence ID" value="SFM32818.1"/>
    <property type="molecule type" value="Genomic_DNA"/>
</dbReference>
<organism evidence="5 6">
    <name type="scientific">Pelosinus propionicus DSM 13327</name>
    <dbReference type="NCBI Taxonomy" id="1123291"/>
    <lineage>
        <taxon>Bacteria</taxon>
        <taxon>Bacillati</taxon>
        <taxon>Bacillota</taxon>
        <taxon>Negativicutes</taxon>
        <taxon>Selenomonadales</taxon>
        <taxon>Sporomusaceae</taxon>
        <taxon>Pelosinus</taxon>
    </lineage>
</organism>
<gene>
    <name evidence="5" type="ORF">SAMN04490355_107711</name>
</gene>
<dbReference type="InterPro" id="IPR018062">
    <property type="entry name" value="HTH_AraC-typ_CS"/>
</dbReference>
<dbReference type="Proteomes" id="UP000199520">
    <property type="component" value="Unassembled WGS sequence"/>
</dbReference>